<evidence type="ECO:0000313" key="4">
    <source>
        <dbReference type="Proteomes" id="UP001151582"/>
    </source>
</evidence>
<evidence type="ECO:0008006" key="5">
    <source>
        <dbReference type="Google" id="ProtNLM"/>
    </source>
</evidence>
<dbReference type="OrthoDB" id="341898at2759"/>
<keyword evidence="4" id="KW-1185">Reference proteome</keyword>
<comment type="similarity">
    <text evidence="1">Belongs to the PPP4R2 family.</text>
</comment>
<evidence type="ECO:0000256" key="1">
    <source>
        <dbReference type="ARBA" id="ARBA00009207"/>
    </source>
</evidence>
<evidence type="ECO:0000313" key="3">
    <source>
        <dbReference type="EMBL" id="KAJ1981645.1"/>
    </source>
</evidence>
<dbReference type="GO" id="GO:0005737">
    <property type="term" value="C:cytoplasm"/>
    <property type="evidence" value="ECO:0007669"/>
    <property type="project" value="TreeGrafter"/>
</dbReference>
<organism evidence="3 4">
    <name type="scientific">Dimargaris verticillata</name>
    <dbReference type="NCBI Taxonomy" id="2761393"/>
    <lineage>
        <taxon>Eukaryota</taxon>
        <taxon>Fungi</taxon>
        <taxon>Fungi incertae sedis</taxon>
        <taxon>Zoopagomycota</taxon>
        <taxon>Kickxellomycotina</taxon>
        <taxon>Dimargaritomycetes</taxon>
        <taxon>Dimargaritales</taxon>
        <taxon>Dimargaritaceae</taxon>
        <taxon>Dimargaris</taxon>
    </lineage>
</organism>
<dbReference type="GO" id="GO:0019888">
    <property type="term" value="F:protein phosphatase regulator activity"/>
    <property type="evidence" value="ECO:0007669"/>
    <property type="project" value="InterPro"/>
</dbReference>
<protein>
    <recommendedName>
        <fullName evidence="5">PPP4R2-domain-containing protein</fullName>
    </recommendedName>
</protein>
<proteinExistence type="inferred from homology"/>
<dbReference type="GO" id="GO:0005634">
    <property type="term" value="C:nucleus"/>
    <property type="evidence" value="ECO:0007669"/>
    <property type="project" value="TreeGrafter"/>
</dbReference>
<dbReference type="Proteomes" id="UP001151582">
    <property type="component" value="Unassembled WGS sequence"/>
</dbReference>
<feature type="compositionally biased region" description="Low complexity" evidence="2">
    <location>
        <begin position="20"/>
        <end position="44"/>
    </location>
</feature>
<dbReference type="PANTHER" id="PTHR16487">
    <property type="entry name" value="PPP4R2-RELATED PROTEIN"/>
    <property type="match status" value="1"/>
</dbReference>
<dbReference type="InterPro" id="IPR015267">
    <property type="entry name" value="PPP4R2"/>
</dbReference>
<dbReference type="GO" id="GO:0030289">
    <property type="term" value="C:protein phosphatase 4 complex"/>
    <property type="evidence" value="ECO:0007669"/>
    <property type="project" value="InterPro"/>
</dbReference>
<evidence type="ECO:0000256" key="2">
    <source>
        <dbReference type="SAM" id="MobiDB-lite"/>
    </source>
</evidence>
<sequence length="373" mass="39507">MAQNATSPPDRPSASLPRTPESGPSPASLASPSKSPQSPNTTPSSPEPDETYLKLKAVAETNTVTKHRDSVLTAKLAKTTRQKSADTSMLETEAKEFQERLSTTLREFYRPPFTIQRICELVTVHNHQYGAPMKFLRAFEKAVLVTSTVDDFPAIPNGDSHPAEPSTLMASIAAPSSEVGDPEIPLSAKAESQSTGDSVRDNADPDKTDHQEGSGLVPAMTVEATESADTRDLSDGLHSAASPPMAEGDRHPAHEAPKELTMDSMGADLTNHAILPDQPPPTTVALVEAEPAVGADDLLEGSSSPTRMDVSSDEPLSDLAMEDDEVNLGLNSPTHTKVTPSPQPASSTAPPSAPEVAMDVSDDNEDLMETDTM</sequence>
<feature type="region of interest" description="Disordered" evidence="2">
    <location>
        <begin position="175"/>
        <end position="261"/>
    </location>
</feature>
<feature type="compositionally biased region" description="Acidic residues" evidence="2">
    <location>
        <begin position="311"/>
        <end position="326"/>
    </location>
</feature>
<feature type="region of interest" description="Disordered" evidence="2">
    <location>
        <begin position="292"/>
        <end position="373"/>
    </location>
</feature>
<name>A0A9W8B8X2_9FUNG</name>
<dbReference type="Pfam" id="PF09184">
    <property type="entry name" value="PPP4R2"/>
    <property type="match status" value="1"/>
</dbReference>
<accession>A0A9W8B8X2</accession>
<feature type="compositionally biased region" description="Acidic residues" evidence="2">
    <location>
        <begin position="360"/>
        <end position="373"/>
    </location>
</feature>
<dbReference type="EMBL" id="JANBQB010000117">
    <property type="protein sequence ID" value="KAJ1981645.1"/>
    <property type="molecule type" value="Genomic_DNA"/>
</dbReference>
<feature type="compositionally biased region" description="Basic and acidic residues" evidence="2">
    <location>
        <begin position="247"/>
        <end position="261"/>
    </location>
</feature>
<reference evidence="3" key="1">
    <citation type="submission" date="2022-07" db="EMBL/GenBank/DDBJ databases">
        <title>Phylogenomic reconstructions and comparative analyses of Kickxellomycotina fungi.</title>
        <authorList>
            <person name="Reynolds N.K."/>
            <person name="Stajich J.E."/>
            <person name="Barry K."/>
            <person name="Grigoriev I.V."/>
            <person name="Crous P."/>
            <person name="Smith M.E."/>
        </authorList>
    </citation>
    <scope>NUCLEOTIDE SEQUENCE</scope>
    <source>
        <strain evidence="3">RSA 567</strain>
    </source>
</reference>
<gene>
    <name evidence="3" type="ORF">H4R34_001993</name>
</gene>
<feature type="compositionally biased region" description="Polar residues" evidence="2">
    <location>
        <begin position="329"/>
        <end position="338"/>
    </location>
</feature>
<dbReference type="PANTHER" id="PTHR16487:SF0">
    <property type="entry name" value="PROTEIN PHOSPHATASE 4 REGULATORY SUBUNIT 2-RELATED"/>
    <property type="match status" value="1"/>
</dbReference>
<feature type="compositionally biased region" description="Basic and acidic residues" evidence="2">
    <location>
        <begin position="198"/>
        <end position="212"/>
    </location>
</feature>
<comment type="caution">
    <text evidence="3">The sequence shown here is derived from an EMBL/GenBank/DDBJ whole genome shotgun (WGS) entry which is preliminary data.</text>
</comment>
<feature type="region of interest" description="Disordered" evidence="2">
    <location>
        <begin position="1"/>
        <end position="50"/>
    </location>
</feature>
<dbReference type="AlphaFoldDB" id="A0A9W8B8X2"/>